<dbReference type="PANTHER" id="PTHR38681">
    <property type="entry name" value="RETROVIRUS-RELATED POL POLYPROTEIN FROM TRANSPOSON 412-LIKE PROTEIN-RELATED"/>
    <property type="match status" value="1"/>
</dbReference>
<dbReference type="AlphaFoldDB" id="A0A817FGN2"/>
<dbReference type="PANTHER" id="PTHR38681:SF1">
    <property type="entry name" value="RETROVIRUS-RELATED POL POLYPROTEIN FROM TRANSPOSON 412-LIKE PROTEIN"/>
    <property type="match status" value="1"/>
</dbReference>
<name>A0A817FGN2_LEPSM</name>
<dbReference type="EMBL" id="CAJNVT010000238">
    <property type="protein sequence ID" value="CAF2748024.1"/>
    <property type="molecule type" value="Genomic_DNA"/>
</dbReference>
<protein>
    <submittedName>
        <fullName evidence="1">(salmon louse) hypothetical protein</fullName>
    </submittedName>
</protein>
<dbReference type="SUPFAM" id="SSF53098">
    <property type="entry name" value="Ribonuclease H-like"/>
    <property type="match status" value="1"/>
</dbReference>
<sequence length="123" mass="13934">MKFLGVTHSSKTSYHPAANVMVERFYRRLKSALYAHSCSNPSLRSSLPYILLGVRSSLMEDMCLSSSQLVYVFTLSLLENSLAVPVPRIPKLCKIYIPACVKRWRPLSQSKQGNQRSLRRSSV</sequence>
<evidence type="ECO:0000313" key="1">
    <source>
        <dbReference type="EMBL" id="CAF2748024.1"/>
    </source>
</evidence>
<comment type="caution">
    <text evidence="1">The sequence shown here is derived from an EMBL/GenBank/DDBJ whole genome shotgun (WGS) entry which is preliminary data.</text>
</comment>
<accession>A0A817FGN2</accession>
<dbReference type="GO" id="GO:0003676">
    <property type="term" value="F:nucleic acid binding"/>
    <property type="evidence" value="ECO:0007669"/>
    <property type="project" value="InterPro"/>
</dbReference>
<dbReference type="InterPro" id="IPR036397">
    <property type="entry name" value="RNaseH_sf"/>
</dbReference>
<proteinExistence type="predicted"/>
<gene>
    <name evidence="1" type="ORF">LSAA_392</name>
</gene>
<dbReference type="Proteomes" id="UP000675881">
    <property type="component" value="Unassembled WGS sequence"/>
</dbReference>
<keyword evidence="2" id="KW-1185">Reference proteome</keyword>
<organism evidence="1 2">
    <name type="scientific">Lepeophtheirus salmonis</name>
    <name type="common">Salmon louse</name>
    <name type="synonym">Caligus salmonis</name>
    <dbReference type="NCBI Taxonomy" id="72036"/>
    <lineage>
        <taxon>Eukaryota</taxon>
        <taxon>Metazoa</taxon>
        <taxon>Ecdysozoa</taxon>
        <taxon>Arthropoda</taxon>
        <taxon>Crustacea</taxon>
        <taxon>Multicrustacea</taxon>
        <taxon>Hexanauplia</taxon>
        <taxon>Copepoda</taxon>
        <taxon>Siphonostomatoida</taxon>
        <taxon>Caligidae</taxon>
        <taxon>Lepeophtheirus</taxon>
    </lineage>
</organism>
<reference evidence="1" key="1">
    <citation type="submission" date="2021-02" db="EMBL/GenBank/DDBJ databases">
        <authorList>
            <person name="Bekaert M."/>
        </authorList>
    </citation>
    <scope>NUCLEOTIDE SEQUENCE</scope>
    <source>
        <strain evidence="1">IoA-00</strain>
    </source>
</reference>
<evidence type="ECO:0000313" key="2">
    <source>
        <dbReference type="Proteomes" id="UP000675881"/>
    </source>
</evidence>
<dbReference type="InterPro" id="IPR012337">
    <property type="entry name" value="RNaseH-like_sf"/>
</dbReference>
<dbReference type="Gene3D" id="3.30.420.10">
    <property type="entry name" value="Ribonuclease H-like superfamily/Ribonuclease H"/>
    <property type="match status" value="1"/>
</dbReference>